<dbReference type="EMBL" id="CAJFCI010000035">
    <property type="protein sequence ID" value="CAD5107462.1"/>
    <property type="molecule type" value="Genomic_DNA"/>
</dbReference>
<dbReference type="InterPro" id="IPR016171">
    <property type="entry name" value="Vanillyl_alc_oxidase_C-sub2"/>
</dbReference>
<evidence type="ECO:0000256" key="2">
    <source>
        <dbReference type="ARBA" id="ARBA00023002"/>
    </source>
</evidence>
<dbReference type="InterPro" id="IPR036318">
    <property type="entry name" value="FAD-bd_PCMH-like_sf"/>
</dbReference>
<dbReference type="AlphaFoldDB" id="A0A7U7EM18"/>
<evidence type="ECO:0000259" key="3">
    <source>
        <dbReference type="PROSITE" id="PS51387"/>
    </source>
</evidence>
<dbReference type="InterPro" id="IPR006094">
    <property type="entry name" value="Oxid_FAD_bind_N"/>
</dbReference>
<feature type="domain" description="FAD-binding PCMH-type" evidence="3">
    <location>
        <begin position="56"/>
        <end position="223"/>
    </location>
</feature>
<dbReference type="Gene3D" id="3.30.70.2520">
    <property type="match status" value="1"/>
</dbReference>
<dbReference type="InterPro" id="IPR016169">
    <property type="entry name" value="FAD-bd_PCMH_sub2"/>
</dbReference>
<organism evidence="4 5">
    <name type="scientific">Zestomonas carbonaria</name>
    <dbReference type="NCBI Taxonomy" id="2762745"/>
    <lineage>
        <taxon>Bacteria</taxon>
        <taxon>Pseudomonadati</taxon>
        <taxon>Pseudomonadota</taxon>
        <taxon>Gammaproteobacteria</taxon>
        <taxon>Pseudomonadales</taxon>
        <taxon>Pseudomonadaceae</taxon>
        <taxon>Zestomonas</taxon>
    </lineage>
</organism>
<dbReference type="Gene3D" id="3.30.43.10">
    <property type="entry name" value="Uridine Diphospho-n-acetylenolpyruvylglucosamine Reductase, domain 2"/>
    <property type="match status" value="1"/>
</dbReference>
<keyword evidence="1" id="KW-0285">Flavoprotein</keyword>
<accession>A0A7U7EM18</accession>
<keyword evidence="1" id="KW-0274">FAD</keyword>
<evidence type="ECO:0000313" key="4">
    <source>
        <dbReference type="EMBL" id="CAD5107462.1"/>
    </source>
</evidence>
<proteinExistence type="predicted"/>
<dbReference type="Proteomes" id="UP000583387">
    <property type="component" value="Unassembled WGS sequence"/>
</dbReference>
<dbReference type="NCBIfam" id="TIGR01679">
    <property type="entry name" value="bact_FAD_ox"/>
    <property type="match status" value="1"/>
</dbReference>
<dbReference type="Gene3D" id="3.30.465.10">
    <property type="match status" value="1"/>
</dbReference>
<dbReference type="Pfam" id="PF04030">
    <property type="entry name" value="ALO"/>
    <property type="match status" value="1"/>
</dbReference>
<dbReference type="Gene3D" id="1.10.45.10">
    <property type="entry name" value="Vanillyl-alcohol Oxidase, Chain A, domain 4"/>
    <property type="match status" value="1"/>
</dbReference>
<protein>
    <submittedName>
        <fullName evidence="4">L-gulono-1,4-lactone dehydrogenase</fullName>
        <ecNumber evidence="4">1.1.2.-</ecNumber>
    </submittedName>
</protein>
<dbReference type="EC" id="1.1.2.-" evidence="4"/>
<evidence type="ECO:0000256" key="1">
    <source>
        <dbReference type="ARBA" id="ARBA00022827"/>
    </source>
</evidence>
<dbReference type="InterPro" id="IPR016166">
    <property type="entry name" value="FAD-bd_PCMH"/>
</dbReference>
<dbReference type="RefSeq" id="WP_187670810.1">
    <property type="nucleotide sequence ID" value="NZ_CAJFCI010000035.1"/>
</dbReference>
<keyword evidence="5" id="KW-1185">Reference proteome</keyword>
<keyword evidence="2 4" id="KW-0560">Oxidoreductase</keyword>
<dbReference type="PIRSF" id="PIRSF000136">
    <property type="entry name" value="LGO_GLO"/>
    <property type="match status" value="1"/>
</dbReference>
<name>A0A7U7EM18_9GAMM</name>
<evidence type="ECO:0000313" key="5">
    <source>
        <dbReference type="Proteomes" id="UP000583387"/>
    </source>
</evidence>
<comment type="caution">
    <text evidence="4">The sequence shown here is derived from an EMBL/GenBank/DDBJ whole genome shotgun (WGS) entry which is preliminary data.</text>
</comment>
<dbReference type="GO" id="GO:0003885">
    <property type="term" value="F:D-arabinono-1,4-lactone oxidase activity"/>
    <property type="evidence" value="ECO:0007669"/>
    <property type="project" value="InterPro"/>
</dbReference>
<dbReference type="GO" id="GO:0016020">
    <property type="term" value="C:membrane"/>
    <property type="evidence" value="ECO:0007669"/>
    <property type="project" value="InterPro"/>
</dbReference>
<dbReference type="GO" id="GO:0071949">
    <property type="term" value="F:FAD binding"/>
    <property type="evidence" value="ECO:0007669"/>
    <property type="project" value="InterPro"/>
</dbReference>
<dbReference type="PANTHER" id="PTHR43762:SF1">
    <property type="entry name" value="D-ARABINONO-1,4-LACTONE OXIDASE"/>
    <property type="match status" value="1"/>
</dbReference>
<dbReference type="PANTHER" id="PTHR43762">
    <property type="entry name" value="L-GULONOLACTONE OXIDASE"/>
    <property type="match status" value="1"/>
</dbReference>
<dbReference type="Pfam" id="PF01565">
    <property type="entry name" value="FAD_binding_4"/>
    <property type="match status" value="1"/>
</dbReference>
<dbReference type="SUPFAM" id="SSF56176">
    <property type="entry name" value="FAD-binding/transporter-associated domain-like"/>
    <property type="match status" value="1"/>
</dbReference>
<dbReference type="InterPro" id="IPR010031">
    <property type="entry name" value="FAD_lactone_oxidase-like"/>
</dbReference>
<dbReference type="InterPro" id="IPR007173">
    <property type="entry name" value="ALO_C"/>
</dbReference>
<gene>
    <name evidence="4" type="ORF">PSEWESI4_01735</name>
</gene>
<reference evidence="4 5" key="1">
    <citation type="submission" date="2020-08" db="EMBL/GenBank/DDBJ databases">
        <authorList>
            <person name="Criscuolo A."/>
        </authorList>
    </citation>
    <scope>NUCLEOTIDE SEQUENCE [LARGE SCALE GENOMIC DNA]</scope>
    <source>
        <strain evidence="4">CIP111764</strain>
    </source>
</reference>
<sequence>MNQRREFLRNTLSLAVGAAAVSSLPGCVFESDQEPQSPVAVEPGKPLPWINWAGNQHCYPSHRVSPANEDELVAAVKQAKGVIRPVGSGHSFSPVVPTDDTLLSTDLLSGVVAHDPEKLQAEVLSGTRIHNLGPMLHALGQAMPNLLDMDYPSLGGAIANACHGTGSNFGCMSDYVVGLKLVTPAGELLECSAEKNSEIFHAAKTSVGALGVIASMVIQNQAPFELTEVNRIERTEDVLDDLDNRFARHRHFEFLPLPHTELCITMTTDLAKPGDVDQGEDDPMAVNQIKDAFDATSWVPFFGSRIYEGLINGQLQDSLGEVVRSGPSYRVLPHVRIVRFREMEYTVPVEVGPKCLREILALVKSKNLPMPFPIEYRHVKADDIWLSMYQGQAGAAISIHQFGDRDYKALFAEIEPIFWKYHGRPHWGKLHTLNAKGLAPLYPKHWQDFQEVRRSLDPSGKMLNEHIRNIFVA</sequence>
<dbReference type="PROSITE" id="PS51387">
    <property type="entry name" value="FAD_PCMH"/>
    <property type="match status" value="1"/>
</dbReference>
<dbReference type="InterPro" id="IPR016167">
    <property type="entry name" value="FAD-bd_PCMH_sub1"/>
</dbReference>